<dbReference type="InterPro" id="IPR035992">
    <property type="entry name" value="Ricin_B-like_lectins"/>
</dbReference>
<dbReference type="InterPro" id="IPR050546">
    <property type="entry name" value="Glycosyl_Hydrlase_16"/>
</dbReference>
<dbReference type="InterPro" id="IPR013320">
    <property type="entry name" value="ConA-like_dom_sf"/>
</dbReference>
<dbReference type="Gene3D" id="2.60.120.200">
    <property type="match status" value="1"/>
</dbReference>
<comment type="caution">
    <text evidence="3">The sequence shown here is derived from an EMBL/GenBank/DDBJ whole genome shotgun (WGS) entry which is preliminary data.</text>
</comment>
<organism evidence="3 4">
    <name type="scientific">Pseudokineococcus basanitobsidens</name>
    <dbReference type="NCBI Taxonomy" id="1926649"/>
    <lineage>
        <taxon>Bacteria</taxon>
        <taxon>Bacillati</taxon>
        <taxon>Actinomycetota</taxon>
        <taxon>Actinomycetes</taxon>
        <taxon>Kineosporiales</taxon>
        <taxon>Kineosporiaceae</taxon>
        <taxon>Pseudokineococcus</taxon>
    </lineage>
</organism>
<reference evidence="3 4" key="1">
    <citation type="journal article" date="2017" name="Int. J. Syst. Evol. Microbiol.">
        <title>Pseudokineococcus basanitobsidens sp. nov., isolated from volcanic rock.</title>
        <authorList>
            <person name="Lee D.W."/>
            <person name="Park M.Y."/>
            <person name="Kim J.J."/>
            <person name="Kim B.S."/>
        </authorList>
    </citation>
    <scope>NUCLEOTIDE SEQUENCE [LARGE SCALE GENOMIC DNA]</scope>
    <source>
        <strain evidence="3 4">DSM 103726</strain>
    </source>
</reference>
<evidence type="ECO:0000259" key="2">
    <source>
        <dbReference type="PROSITE" id="PS51762"/>
    </source>
</evidence>
<proteinExistence type="inferred from homology"/>
<sequence>QAPQQWDVRADGTIRALGKCLDAASGGTADGTRVQLWTCNGSGAQRWAVSGARDVVNVQADKCLDATGPSSADRTPLQLWTCSGQPNQKWTTPAVGGGTPARRLVFADEFDGGAGTGVDASRWNQEVDGGGGGNGELQYYTAGTANTAMDGAGHLVITARKGSGGHQCWYGTCQYTSGRLTTQGKFTTTYGRIESRIQVPKGQGVWPAFWMLGADLPSNPWPGAGEIDVMENIGREPRTVHGTLHGPGYSGGESIGAPYVVPGGAAVGDAFHTFAVDWSPNRITWSVDGVEYQTRTPSDLGGDRWVYDKPFFLLLNLAVGGQWPGSPDASTPFPAQMKVDYVRVYAG</sequence>
<dbReference type="Proteomes" id="UP001387100">
    <property type="component" value="Unassembled WGS sequence"/>
</dbReference>
<accession>A0ABU8RNB4</accession>
<dbReference type="InterPro" id="IPR000757">
    <property type="entry name" value="Beta-glucanase-like"/>
</dbReference>
<dbReference type="Pfam" id="PF00722">
    <property type="entry name" value="Glyco_hydro_16"/>
    <property type="match status" value="1"/>
</dbReference>
<dbReference type="InterPro" id="IPR000772">
    <property type="entry name" value="Ricin_B_lectin"/>
</dbReference>
<comment type="similarity">
    <text evidence="1">Belongs to the glycosyl hydrolase 16 family.</text>
</comment>
<evidence type="ECO:0000256" key="1">
    <source>
        <dbReference type="ARBA" id="ARBA00006865"/>
    </source>
</evidence>
<dbReference type="PANTHER" id="PTHR10963:SF55">
    <property type="entry name" value="GLYCOSIDE HYDROLASE FAMILY 16 PROTEIN"/>
    <property type="match status" value="1"/>
</dbReference>
<gene>
    <name evidence="3" type="ORF">WDZ17_14115</name>
</gene>
<dbReference type="SMART" id="SM00458">
    <property type="entry name" value="RICIN"/>
    <property type="match status" value="1"/>
</dbReference>
<evidence type="ECO:0000313" key="4">
    <source>
        <dbReference type="Proteomes" id="UP001387100"/>
    </source>
</evidence>
<keyword evidence="4" id="KW-1185">Reference proteome</keyword>
<evidence type="ECO:0000313" key="3">
    <source>
        <dbReference type="EMBL" id="MEJ5946428.1"/>
    </source>
</evidence>
<dbReference type="CDD" id="cd08023">
    <property type="entry name" value="GH16_laminarinase_like"/>
    <property type="match status" value="1"/>
</dbReference>
<dbReference type="PROSITE" id="PS50231">
    <property type="entry name" value="RICIN_B_LECTIN"/>
    <property type="match status" value="1"/>
</dbReference>
<dbReference type="Pfam" id="PF00652">
    <property type="entry name" value="Ricin_B_lectin"/>
    <property type="match status" value="1"/>
</dbReference>
<feature type="non-terminal residue" evidence="3">
    <location>
        <position position="1"/>
    </location>
</feature>
<dbReference type="SUPFAM" id="SSF49899">
    <property type="entry name" value="Concanavalin A-like lectins/glucanases"/>
    <property type="match status" value="1"/>
</dbReference>
<protein>
    <submittedName>
        <fullName evidence="3">Family 16 glycosylhydrolase</fullName>
    </submittedName>
</protein>
<dbReference type="SUPFAM" id="SSF50370">
    <property type="entry name" value="Ricin B-like lectins"/>
    <property type="match status" value="1"/>
</dbReference>
<name>A0ABU8RNB4_9ACTN</name>
<dbReference type="PANTHER" id="PTHR10963">
    <property type="entry name" value="GLYCOSYL HYDROLASE-RELATED"/>
    <property type="match status" value="1"/>
</dbReference>
<dbReference type="Gene3D" id="2.80.10.50">
    <property type="match status" value="1"/>
</dbReference>
<dbReference type="EMBL" id="JBBIAA010000022">
    <property type="protein sequence ID" value="MEJ5946428.1"/>
    <property type="molecule type" value="Genomic_DNA"/>
</dbReference>
<dbReference type="PROSITE" id="PS51762">
    <property type="entry name" value="GH16_2"/>
    <property type="match status" value="1"/>
</dbReference>
<feature type="domain" description="GH16" evidence="2">
    <location>
        <begin position="78"/>
        <end position="347"/>
    </location>
</feature>